<organism evidence="4 5">
    <name type="scientific">Trifolium subterraneum</name>
    <name type="common">Subterranean clover</name>
    <dbReference type="NCBI Taxonomy" id="3900"/>
    <lineage>
        <taxon>Eukaryota</taxon>
        <taxon>Viridiplantae</taxon>
        <taxon>Streptophyta</taxon>
        <taxon>Embryophyta</taxon>
        <taxon>Tracheophyta</taxon>
        <taxon>Spermatophyta</taxon>
        <taxon>Magnoliopsida</taxon>
        <taxon>eudicotyledons</taxon>
        <taxon>Gunneridae</taxon>
        <taxon>Pentapetalae</taxon>
        <taxon>rosids</taxon>
        <taxon>fabids</taxon>
        <taxon>Fabales</taxon>
        <taxon>Fabaceae</taxon>
        <taxon>Papilionoideae</taxon>
        <taxon>50 kb inversion clade</taxon>
        <taxon>NPAAA clade</taxon>
        <taxon>Hologalegina</taxon>
        <taxon>IRL clade</taxon>
        <taxon>Trifolieae</taxon>
        <taxon>Trifolium</taxon>
    </lineage>
</organism>
<feature type="domain" description="LOB" evidence="3">
    <location>
        <begin position="1"/>
        <end position="58"/>
    </location>
</feature>
<keyword evidence="5" id="KW-1185">Reference proteome</keyword>
<evidence type="ECO:0000256" key="2">
    <source>
        <dbReference type="SAM" id="Coils"/>
    </source>
</evidence>
<dbReference type="EMBL" id="DF974046">
    <property type="protein sequence ID" value="GAU44473.1"/>
    <property type="molecule type" value="Genomic_DNA"/>
</dbReference>
<dbReference type="PANTHER" id="PTHR31301">
    <property type="entry name" value="LOB DOMAIN-CONTAINING PROTEIN 4-RELATED"/>
    <property type="match status" value="1"/>
</dbReference>
<protein>
    <recommendedName>
        <fullName evidence="3">LOB domain-containing protein</fullName>
    </recommendedName>
</protein>
<dbReference type="AlphaFoldDB" id="A0A2Z6NQT8"/>
<evidence type="ECO:0000313" key="4">
    <source>
        <dbReference type="EMBL" id="GAU44473.1"/>
    </source>
</evidence>
<keyword evidence="2" id="KW-0175">Coiled coil</keyword>
<gene>
    <name evidence="4" type="ORF">TSUD_24490</name>
</gene>
<evidence type="ECO:0000313" key="5">
    <source>
        <dbReference type="Proteomes" id="UP000242715"/>
    </source>
</evidence>
<dbReference type="OrthoDB" id="2020166at2759"/>
<evidence type="ECO:0000256" key="1">
    <source>
        <dbReference type="ARBA" id="ARBA00005474"/>
    </source>
</evidence>
<dbReference type="PROSITE" id="PS50891">
    <property type="entry name" value="LOB"/>
    <property type="match status" value="1"/>
</dbReference>
<dbReference type="PANTHER" id="PTHR31301:SF120">
    <property type="entry name" value="LOB DOMAIN-CONTAINING PROTEIN 23-RELATED"/>
    <property type="match status" value="1"/>
</dbReference>
<dbReference type="Pfam" id="PF03195">
    <property type="entry name" value="LOB"/>
    <property type="match status" value="1"/>
</dbReference>
<feature type="coiled-coil region" evidence="2">
    <location>
        <begin position="37"/>
        <end position="71"/>
    </location>
</feature>
<accession>A0A2Z6NQT8</accession>
<dbReference type="Proteomes" id="UP000242715">
    <property type="component" value="Unassembled WGS sequence"/>
</dbReference>
<proteinExistence type="inferred from homology"/>
<comment type="similarity">
    <text evidence="1">Belongs to the LOB domain-containing protein family.</text>
</comment>
<dbReference type="InterPro" id="IPR004883">
    <property type="entry name" value="LOB"/>
</dbReference>
<reference evidence="5" key="1">
    <citation type="journal article" date="2017" name="Front. Plant Sci.">
        <title>Climate Clever Clovers: New Paradigm to Reduce the Environmental Footprint of Ruminants by Breeding Low Methanogenic Forages Utilizing Haplotype Variation.</title>
        <authorList>
            <person name="Kaur P."/>
            <person name="Appels R."/>
            <person name="Bayer P.E."/>
            <person name="Keeble-Gagnere G."/>
            <person name="Wang J."/>
            <person name="Hirakawa H."/>
            <person name="Shirasawa K."/>
            <person name="Vercoe P."/>
            <person name="Stefanova K."/>
            <person name="Durmic Z."/>
            <person name="Nichols P."/>
            <person name="Revell C."/>
            <person name="Isobe S.N."/>
            <person name="Edwards D."/>
            <person name="Erskine W."/>
        </authorList>
    </citation>
    <scope>NUCLEOTIDE SEQUENCE [LARGE SCALE GENOMIC DNA]</scope>
    <source>
        <strain evidence="5">cv. Daliak</strain>
    </source>
</reference>
<evidence type="ECO:0000259" key="3">
    <source>
        <dbReference type="PROSITE" id="PS50891"/>
    </source>
</evidence>
<name>A0A2Z6NQT8_TRISU</name>
<sequence length="100" mass="11585">MLLIQLPHCVREQAANTMYLEAQCRIQDPVYGCVGIISKLYQQIHDAEIELAKIQTQITCHKLQNQQYEAKSNLSSLPPQSINMEMENFQWLSQDLNYSN</sequence>